<dbReference type="AlphaFoldDB" id="A0A1G9ALE5"/>
<reference evidence="2" key="1">
    <citation type="submission" date="2016-10" db="EMBL/GenBank/DDBJ databases">
        <authorList>
            <person name="Varghese N."/>
            <person name="Submissions S."/>
        </authorList>
    </citation>
    <scope>NUCLEOTIDE SEQUENCE [LARGE SCALE GENOMIC DNA]</scope>
    <source>
        <strain evidence="2">DSM 23317</strain>
    </source>
</reference>
<sequence>MITLPSFDEMMRMAKEEPQALEALRTNAIEQTIANAKADNQPQLRALQHRIDVTITRASNPCQSMVQLSNMMHDKLALLNTAFQNPAALDQHQASVAQFRPNPQRNPAANH</sequence>
<dbReference type="OrthoDB" id="5593306at2"/>
<gene>
    <name evidence="1" type="ORF">SAMN04488540_1245</name>
</gene>
<protein>
    <recommendedName>
        <fullName evidence="3">DUF3135 domain-containing protein</fullName>
    </recommendedName>
</protein>
<dbReference type="Proteomes" id="UP000199527">
    <property type="component" value="Unassembled WGS sequence"/>
</dbReference>
<name>A0A1G9ALE5_9GAMM</name>
<dbReference type="InterPro" id="IPR021482">
    <property type="entry name" value="DUF3135"/>
</dbReference>
<dbReference type="EMBL" id="FNEM01000024">
    <property type="protein sequence ID" value="SDK27644.1"/>
    <property type="molecule type" value="Genomic_DNA"/>
</dbReference>
<dbReference type="Pfam" id="PF11333">
    <property type="entry name" value="DUF3135"/>
    <property type="match status" value="1"/>
</dbReference>
<keyword evidence="2" id="KW-1185">Reference proteome</keyword>
<proteinExistence type="predicted"/>
<dbReference type="RefSeq" id="WP_090368140.1">
    <property type="nucleotide sequence ID" value="NZ_FNEM01000024.1"/>
</dbReference>
<organism evidence="1 2">
    <name type="scientific">Ferrimonas sediminum</name>
    <dbReference type="NCBI Taxonomy" id="718193"/>
    <lineage>
        <taxon>Bacteria</taxon>
        <taxon>Pseudomonadati</taxon>
        <taxon>Pseudomonadota</taxon>
        <taxon>Gammaproteobacteria</taxon>
        <taxon>Alteromonadales</taxon>
        <taxon>Ferrimonadaceae</taxon>
        <taxon>Ferrimonas</taxon>
    </lineage>
</organism>
<evidence type="ECO:0000313" key="1">
    <source>
        <dbReference type="EMBL" id="SDK27644.1"/>
    </source>
</evidence>
<evidence type="ECO:0000313" key="2">
    <source>
        <dbReference type="Proteomes" id="UP000199527"/>
    </source>
</evidence>
<accession>A0A1G9ALE5</accession>
<evidence type="ECO:0008006" key="3">
    <source>
        <dbReference type="Google" id="ProtNLM"/>
    </source>
</evidence>